<evidence type="ECO:0000313" key="1">
    <source>
        <dbReference type="Proteomes" id="UP000887578"/>
    </source>
</evidence>
<evidence type="ECO:0000313" key="2">
    <source>
        <dbReference type="WBParaSite" id="PDA_v2.g3753.t1"/>
    </source>
</evidence>
<dbReference type="WBParaSite" id="PDA_v2.g3753.t1">
    <property type="protein sequence ID" value="PDA_v2.g3753.t1"/>
    <property type="gene ID" value="PDA_v2.g3753"/>
</dbReference>
<sequence>MVQDCDTLAYIIKNCPNVKELSLPYQCGITNFSKYLKIQSKIKLKHFILTDIEYIPPKDVAEFVKKYMINKGELWFWFNLQIPNNYFHEVQALLPKDFIFNVS</sequence>
<protein>
    <submittedName>
        <fullName evidence="2">Uncharacterized protein</fullName>
    </submittedName>
</protein>
<reference evidence="2" key="1">
    <citation type="submission" date="2022-11" db="UniProtKB">
        <authorList>
            <consortium name="WormBaseParasite"/>
        </authorList>
    </citation>
    <scope>IDENTIFICATION</scope>
</reference>
<dbReference type="Proteomes" id="UP000887578">
    <property type="component" value="Unplaced"/>
</dbReference>
<proteinExistence type="predicted"/>
<accession>A0A914QJS1</accession>
<organism evidence="1 2">
    <name type="scientific">Panagrolaimus davidi</name>
    <dbReference type="NCBI Taxonomy" id="227884"/>
    <lineage>
        <taxon>Eukaryota</taxon>
        <taxon>Metazoa</taxon>
        <taxon>Ecdysozoa</taxon>
        <taxon>Nematoda</taxon>
        <taxon>Chromadorea</taxon>
        <taxon>Rhabditida</taxon>
        <taxon>Tylenchina</taxon>
        <taxon>Panagrolaimomorpha</taxon>
        <taxon>Panagrolaimoidea</taxon>
        <taxon>Panagrolaimidae</taxon>
        <taxon>Panagrolaimus</taxon>
    </lineage>
</organism>
<dbReference type="AlphaFoldDB" id="A0A914QJS1"/>
<name>A0A914QJS1_9BILA</name>
<keyword evidence="1" id="KW-1185">Reference proteome</keyword>